<name>A0A6G9YTI8_9NOCA</name>
<accession>A0A6G9YTI8</accession>
<dbReference type="AlphaFoldDB" id="A0A6G9YTI8"/>
<organism evidence="1 2">
    <name type="scientific">Nocardia arthritidis</name>
    <dbReference type="NCBI Taxonomy" id="228602"/>
    <lineage>
        <taxon>Bacteria</taxon>
        <taxon>Bacillati</taxon>
        <taxon>Actinomycetota</taxon>
        <taxon>Actinomycetes</taxon>
        <taxon>Mycobacteriales</taxon>
        <taxon>Nocardiaceae</taxon>
        <taxon>Nocardia</taxon>
    </lineage>
</organism>
<proteinExistence type="predicted"/>
<gene>
    <name evidence="1" type="ORF">F5544_44210</name>
</gene>
<dbReference type="EMBL" id="CP046172">
    <property type="protein sequence ID" value="QIS16645.1"/>
    <property type="molecule type" value="Genomic_DNA"/>
</dbReference>
<dbReference type="RefSeq" id="WP_167478687.1">
    <property type="nucleotide sequence ID" value="NZ_CP046172.1"/>
</dbReference>
<protein>
    <submittedName>
        <fullName evidence="1">Uncharacterized protein</fullName>
    </submittedName>
</protein>
<dbReference type="KEGG" id="nah:F5544_44210"/>
<evidence type="ECO:0000313" key="1">
    <source>
        <dbReference type="EMBL" id="QIS16645.1"/>
    </source>
</evidence>
<reference evidence="1 2" key="1">
    <citation type="journal article" date="2019" name="ACS Chem. Biol.">
        <title>Identification and Mobilization of a Cryptic Antibiotic Biosynthesis Gene Locus from a Human-Pathogenic Nocardia Isolate.</title>
        <authorList>
            <person name="Herisse M."/>
            <person name="Ishida K."/>
            <person name="Porter J.L."/>
            <person name="Howden B."/>
            <person name="Hertweck C."/>
            <person name="Stinear T.P."/>
            <person name="Pidot S.J."/>
        </authorList>
    </citation>
    <scope>NUCLEOTIDE SEQUENCE [LARGE SCALE GENOMIC DNA]</scope>
    <source>
        <strain evidence="1 2">AUSMDU00012717</strain>
    </source>
</reference>
<dbReference type="Pfam" id="PF19818">
    <property type="entry name" value="DUF6301"/>
    <property type="match status" value="1"/>
</dbReference>
<keyword evidence="2" id="KW-1185">Reference proteome</keyword>
<dbReference type="Proteomes" id="UP000503540">
    <property type="component" value="Chromosome"/>
</dbReference>
<sequence>MLESSWTDTAGAVAVVSEAAEFDWTWARGDIDRFCSRMGWEEPREWWDDRAIWWARTDIEIEDAVATFRLVGDRLISVTVPVSENGRGAGEFGADAVSGTVAALVEEFDEPTAEWISARYGPSWDFGSVVAGVVHGAAIDVVLVSPMEQNHWIEYRDWREDIRTRAAERLGDKEICFTDAVSGLLRAEFGAWSRAEIDATLAGLGLKSDDPSGKRSDITVEPADDEQRAAFGYGETAYLELAHGCSDILLDNVFQTIFATCRELLGVPDLIGGGADLFVIWNGADTTVELTRRASRYGYGAMGVAVRLSPTDPTQNWLAHEAAALEGDDYDDYDSYDECHYDYYNPDPHQRWHFRPDPARPVRPHFGRATDPTWAVNKWDHFADNLRLLFDSFADELRFVPDIDEIGWAIGIYDELAPIAHGWFSATGCGVHTYDAGGLRTWTYPAERLSGRLVANKAITAIRAPGTMPKELWCEAWLPGRPHGFTAIRFGTRGDRPAARDLPLHW</sequence>
<dbReference type="InterPro" id="IPR046268">
    <property type="entry name" value="DUF6301"/>
</dbReference>
<evidence type="ECO:0000313" key="2">
    <source>
        <dbReference type="Proteomes" id="UP000503540"/>
    </source>
</evidence>